<dbReference type="RefSeq" id="WP_024901577.1">
    <property type="nucleotide sequence ID" value="NZ_CP139170.1"/>
</dbReference>
<accession>A0A0F5JX64</accession>
<organism evidence="1 2">
    <name type="scientific">Robbsia andropogonis</name>
    <dbReference type="NCBI Taxonomy" id="28092"/>
    <lineage>
        <taxon>Bacteria</taxon>
        <taxon>Pseudomonadati</taxon>
        <taxon>Pseudomonadota</taxon>
        <taxon>Betaproteobacteria</taxon>
        <taxon>Burkholderiales</taxon>
        <taxon>Burkholderiaceae</taxon>
        <taxon>Robbsia</taxon>
    </lineage>
</organism>
<dbReference type="AlphaFoldDB" id="A0A0F5JX64"/>
<protein>
    <submittedName>
        <fullName evidence="1">Uncharacterized protein</fullName>
    </submittedName>
</protein>
<dbReference type="Proteomes" id="UP000033618">
    <property type="component" value="Unassembled WGS sequence"/>
</dbReference>
<proteinExistence type="predicted"/>
<sequence length="61" mass="6969">MFDGMRGVPYVVDAEMPSTDIKFYRKQISVDADFFFTTSHYVVLSIIDVGNSMRLEKNGKT</sequence>
<comment type="caution">
    <text evidence="1">The sequence shown here is derived from an EMBL/GenBank/DDBJ whole genome shotgun (WGS) entry which is preliminary data.</text>
</comment>
<evidence type="ECO:0000313" key="2">
    <source>
        <dbReference type="Proteomes" id="UP000033618"/>
    </source>
</evidence>
<reference evidence="1 2" key="1">
    <citation type="submission" date="2015-03" db="EMBL/GenBank/DDBJ databases">
        <title>Draft Genome Sequence of Burkholderia andropogonis type strain ICMP2807, isolated from Sorghum bicolor.</title>
        <authorList>
            <person name="Lopes-Santos L."/>
            <person name="Castro D.B."/>
            <person name="Ottoboni L.M."/>
            <person name="Park D."/>
            <person name="Weirc B.S."/>
            <person name="Destefano S.A."/>
        </authorList>
    </citation>
    <scope>NUCLEOTIDE SEQUENCE [LARGE SCALE GENOMIC DNA]</scope>
    <source>
        <strain evidence="1 2">ICMP2807</strain>
    </source>
</reference>
<evidence type="ECO:0000313" key="1">
    <source>
        <dbReference type="EMBL" id="KKB62418.1"/>
    </source>
</evidence>
<dbReference type="PATRIC" id="fig|28092.6.peg.4100"/>
<keyword evidence="2" id="KW-1185">Reference proteome</keyword>
<dbReference type="EMBL" id="LAQU01000020">
    <property type="protein sequence ID" value="KKB62418.1"/>
    <property type="molecule type" value="Genomic_DNA"/>
</dbReference>
<gene>
    <name evidence="1" type="ORF">WM40_17425</name>
</gene>
<name>A0A0F5JX64_9BURK</name>